<evidence type="ECO:0000256" key="3">
    <source>
        <dbReference type="ARBA" id="ARBA00022722"/>
    </source>
</evidence>
<dbReference type="SUPFAM" id="SSF88723">
    <property type="entry name" value="PIN domain-like"/>
    <property type="match status" value="1"/>
</dbReference>
<comment type="cofactor">
    <cofactor evidence="1 8">
        <name>Mg(2+)</name>
        <dbReference type="ChEBI" id="CHEBI:18420"/>
    </cofactor>
</comment>
<evidence type="ECO:0000256" key="2">
    <source>
        <dbReference type="ARBA" id="ARBA00022649"/>
    </source>
</evidence>
<keyword evidence="6 8" id="KW-0460">Magnesium</keyword>
<evidence type="ECO:0000256" key="7">
    <source>
        <dbReference type="ARBA" id="ARBA00038093"/>
    </source>
</evidence>
<keyword evidence="5 8" id="KW-0378">Hydrolase</keyword>
<evidence type="ECO:0000256" key="5">
    <source>
        <dbReference type="ARBA" id="ARBA00022801"/>
    </source>
</evidence>
<name>A0A0J8ANG3_9SPHN</name>
<evidence type="ECO:0000259" key="9">
    <source>
        <dbReference type="Pfam" id="PF01850"/>
    </source>
</evidence>
<evidence type="ECO:0000313" key="10">
    <source>
        <dbReference type="EMBL" id="KMS56045.1"/>
    </source>
</evidence>
<keyword evidence="11" id="KW-1185">Reference proteome</keyword>
<feature type="binding site" evidence="8">
    <location>
        <position position="5"/>
    </location>
    <ligand>
        <name>Mg(2+)</name>
        <dbReference type="ChEBI" id="CHEBI:18420"/>
    </ligand>
</feature>
<gene>
    <name evidence="8" type="primary">vapC</name>
    <name evidence="10" type="ORF">V474_13650</name>
</gene>
<dbReference type="Pfam" id="PF01850">
    <property type="entry name" value="PIN"/>
    <property type="match status" value="1"/>
</dbReference>
<protein>
    <recommendedName>
        <fullName evidence="8">Ribonuclease VapC</fullName>
        <shortName evidence="8">RNase VapC</shortName>
        <ecNumber evidence="8">3.1.-.-</ecNumber>
    </recommendedName>
    <alternativeName>
        <fullName evidence="8">Toxin VapC</fullName>
    </alternativeName>
</protein>
<dbReference type="OrthoDB" id="9796690at2"/>
<dbReference type="RefSeq" id="WP_059150903.1">
    <property type="nucleotide sequence ID" value="NZ_KQ130453.1"/>
</dbReference>
<dbReference type="EMBL" id="JACU01000004">
    <property type="protein sequence ID" value="KMS56045.1"/>
    <property type="molecule type" value="Genomic_DNA"/>
</dbReference>
<comment type="function">
    <text evidence="8">Toxic component of a toxin-antitoxin (TA) system. An RNase.</text>
</comment>
<dbReference type="Proteomes" id="UP000052268">
    <property type="component" value="Unassembled WGS sequence"/>
</dbReference>
<dbReference type="GO" id="GO:0016787">
    <property type="term" value="F:hydrolase activity"/>
    <property type="evidence" value="ECO:0007669"/>
    <property type="project" value="UniProtKB-KW"/>
</dbReference>
<dbReference type="GO" id="GO:0000287">
    <property type="term" value="F:magnesium ion binding"/>
    <property type="evidence" value="ECO:0007669"/>
    <property type="project" value="UniProtKB-UniRule"/>
</dbReference>
<dbReference type="PANTHER" id="PTHR33653:SF1">
    <property type="entry name" value="RIBONUCLEASE VAPC2"/>
    <property type="match status" value="1"/>
</dbReference>
<keyword evidence="3 8" id="KW-0540">Nuclease</keyword>
<evidence type="ECO:0000256" key="8">
    <source>
        <dbReference type="HAMAP-Rule" id="MF_00265"/>
    </source>
</evidence>
<organism evidence="10 11">
    <name type="scientific">Novosphingobium barchaimii LL02</name>
    <dbReference type="NCBI Taxonomy" id="1114963"/>
    <lineage>
        <taxon>Bacteria</taxon>
        <taxon>Pseudomonadati</taxon>
        <taxon>Pseudomonadota</taxon>
        <taxon>Alphaproteobacteria</taxon>
        <taxon>Sphingomonadales</taxon>
        <taxon>Sphingomonadaceae</taxon>
        <taxon>Novosphingobium</taxon>
    </lineage>
</organism>
<dbReference type="InterPro" id="IPR029060">
    <property type="entry name" value="PIN-like_dom_sf"/>
</dbReference>
<dbReference type="InterPro" id="IPR002716">
    <property type="entry name" value="PIN_dom"/>
</dbReference>
<dbReference type="GO" id="GO:0004540">
    <property type="term" value="F:RNA nuclease activity"/>
    <property type="evidence" value="ECO:0007669"/>
    <property type="project" value="InterPro"/>
</dbReference>
<keyword evidence="8" id="KW-0800">Toxin</keyword>
<evidence type="ECO:0000256" key="4">
    <source>
        <dbReference type="ARBA" id="ARBA00022723"/>
    </source>
</evidence>
<reference evidence="10 11" key="1">
    <citation type="journal article" date="2015" name="G3 (Bethesda)">
        <title>Insights into Ongoing Evolution of the Hexachlorocyclohexane Catabolic Pathway from Comparative Genomics of Ten Sphingomonadaceae Strains.</title>
        <authorList>
            <person name="Pearce S.L."/>
            <person name="Oakeshott J.G."/>
            <person name="Pandey G."/>
        </authorList>
    </citation>
    <scope>NUCLEOTIDE SEQUENCE [LARGE SCALE GENOMIC DNA]</scope>
    <source>
        <strain evidence="10 11">LL02</strain>
    </source>
</reference>
<dbReference type="CDD" id="cd18748">
    <property type="entry name" value="PIN_VapC4-5_FitB-like"/>
    <property type="match status" value="1"/>
</dbReference>
<dbReference type="InterPro" id="IPR022907">
    <property type="entry name" value="VapC_family"/>
</dbReference>
<dbReference type="EC" id="3.1.-.-" evidence="8"/>
<dbReference type="Gene3D" id="3.40.50.1010">
    <property type="entry name" value="5'-nuclease"/>
    <property type="match status" value="1"/>
</dbReference>
<comment type="similarity">
    <text evidence="7 8">Belongs to the PINc/VapC protein family.</text>
</comment>
<feature type="binding site" evidence="8">
    <location>
        <position position="96"/>
    </location>
    <ligand>
        <name>Mg(2+)</name>
        <dbReference type="ChEBI" id="CHEBI:18420"/>
    </ligand>
</feature>
<keyword evidence="2 8" id="KW-1277">Toxin-antitoxin system</keyword>
<dbReference type="PATRIC" id="fig|1114963.3.peg.1537"/>
<dbReference type="AlphaFoldDB" id="A0A0J8ANG3"/>
<dbReference type="InterPro" id="IPR050556">
    <property type="entry name" value="Type_II_TA_system_RNase"/>
</dbReference>
<feature type="domain" description="PIN" evidence="9">
    <location>
        <begin position="3"/>
        <end position="123"/>
    </location>
</feature>
<dbReference type="GO" id="GO:0090729">
    <property type="term" value="F:toxin activity"/>
    <property type="evidence" value="ECO:0007669"/>
    <property type="project" value="UniProtKB-KW"/>
</dbReference>
<evidence type="ECO:0000256" key="1">
    <source>
        <dbReference type="ARBA" id="ARBA00001946"/>
    </source>
</evidence>
<proteinExistence type="inferred from homology"/>
<comment type="caution">
    <text evidence="10">The sequence shown here is derived from an EMBL/GenBank/DDBJ whole genome shotgun (WGS) entry which is preliminary data.</text>
</comment>
<sequence length="133" mass="14391">MFLLDTNILSDLIRQPDGMVAHAIADVGEDAVATSIIVAGELRYGAEKRGSPRLKSKIEDLLSLIAVLPLKDDADACYGRLRADLERRGTPIGANDMLIAAHALAIGATLVTDNIREFERVEGLPLVNWLRAT</sequence>
<evidence type="ECO:0000313" key="11">
    <source>
        <dbReference type="Proteomes" id="UP000052268"/>
    </source>
</evidence>
<evidence type="ECO:0000256" key="6">
    <source>
        <dbReference type="ARBA" id="ARBA00022842"/>
    </source>
</evidence>
<dbReference type="PANTHER" id="PTHR33653">
    <property type="entry name" value="RIBONUCLEASE VAPC2"/>
    <property type="match status" value="1"/>
</dbReference>
<dbReference type="HAMAP" id="MF_00265">
    <property type="entry name" value="VapC_Nob1"/>
    <property type="match status" value="1"/>
</dbReference>
<keyword evidence="4 8" id="KW-0479">Metal-binding</keyword>
<accession>A0A0J8ANG3</accession>